<accession>A0ABR3GBF9</accession>
<evidence type="ECO:0000256" key="2">
    <source>
        <dbReference type="SAM" id="MobiDB-lite"/>
    </source>
</evidence>
<feature type="compositionally biased region" description="Basic and acidic residues" evidence="2">
    <location>
        <begin position="172"/>
        <end position="181"/>
    </location>
</feature>
<protein>
    <recommendedName>
        <fullName evidence="5">RRM domain-containing protein</fullName>
    </recommendedName>
</protein>
<sequence>MDTEHGTCKGYGFARYETVEQAEDCIRGLVSLKYEAGFARDMQDIFTGYIVVSNRILRDTNGNSRGVGFARFEDRLICDDIIKYFHGQPVGEEQLPLQVRYADTSAQKRLKATTTKKRQFRSHEYNSVISGSYVSSPGHHGQLSPVHDAGVPLSSQDPAHSNDWENPPEYHSPLEDEHPKESYGTYGEVKLETVHEGGDDTSSDCESEVTTVPTAVESVGKNSSGSFSDPGDSYGGLELSPGGVF</sequence>
<keyword evidence="4" id="KW-1185">Reference proteome</keyword>
<proteinExistence type="predicted"/>
<evidence type="ECO:0000256" key="1">
    <source>
        <dbReference type="ARBA" id="ARBA00022884"/>
    </source>
</evidence>
<evidence type="ECO:0000313" key="3">
    <source>
        <dbReference type="EMBL" id="KAL0633302.1"/>
    </source>
</evidence>
<dbReference type="EMBL" id="JBBBZM010000130">
    <property type="protein sequence ID" value="KAL0633302.1"/>
    <property type="molecule type" value="Genomic_DNA"/>
</dbReference>
<feature type="compositionally biased region" description="Basic and acidic residues" evidence="2">
    <location>
        <begin position="189"/>
        <end position="198"/>
    </location>
</feature>
<name>A0ABR3GBF9_9PEZI</name>
<comment type="caution">
    <text evidence="3">The sequence shown here is derived from an EMBL/GenBank/DDBJ whole genome shotgun (WGS) entry which is preliminary data.</text>
</comment>
<evidence type="ECO:0000313" key="4">
    <source>
        <dbReference type="Proteomes" id="UP001447188"/>
    </source>
</evidence>
<reference evidence="3 4" key="1">
    <citation type="submission" date="2024-02" db="EMBL/GenBank/DDBJ databases">
        <title>Discinaceae phylogenomics.</title>
        <authorList>
            <person name="Dirks A.C."/>
            <person name="James T.Y."/>
        </authorList>
    </citation>
    <scope>NUCLEOTIDE SEQUENCE [LARGE SCALE GENOMIC DNA]</scope>
    <source>
        <strain evidence="3 4">ACD0624</strain>
    </source>
</reference>
<gene>
    <name evidence="3" type="ORF">Q9L58_007807</name>
</gene>
<dbReference type="PANTHER" id="PTHR24012">
    <property type="entry name" value="RNA BINDING PROTEIN"/>
    <property type="match status" value="1"/>
</dbReference>
<keyword evidence="1" id="KW-0694">RNA-binding</keyword>
<feature type="region of interest" description="Disordered" evidence="2">
    <location>
        <begin position="131"/>
        <end position="245"/>
    </location>
</feature>
<dbReference type="Proteomes" id="UP001447188">
    <property type="component" value="Unassembled WGS sequence"/>
</dbReference>
<evidence type="ECO:0008006" key="5">
    <source>
        <dbReference type="Google" id="ProtNLM"/>
    </source>
</evidence>
<dbReference type="Gene3D" id="3.30.70.330">
    <property type="match status" value="1"/>
</dbReference>
<organism evidence="3 4">
    <name type="scientific">Discina gigas</name>
    <dbReference type="NCBI Taxonomy" id="1032678"/>
    <lineage>
        <taxon>Eukaryota</taxon>
        <taxon>Fungi</taxon>
        <taxon>Dikarya</taxon>
        <taxon>Ascomycota</taxon>
        <taxon>Pezizomycotina</taxon>
        <taxon>Pezizomycetes</taxon>
        <taxon>Pezizales</taxon>
        <taxon>Discinaceae</taxon>
        <taxon>Discina</taxon>
    </lineage>
</organism>
<dbReference type="InterPro" id="IPR012677">
    <property type="entry name" value="Nucleotide-bd_a/b_plait_sf"/>
</dbReference>
<dbReference type="InterPro" id="IPR035979">
    <property type="entry name" value="RBD_domain_sf"/>
</dbReference>
<dbReference type="SUPFAM" id="SSF54928">
    <property type="entry name" value="RNA-binding domain, RBD"/>
    <property type="match status" value="1"/>
</dbReference>